<dbReference type="Proteomes" id="UP000236731">
    <property type="component" value="Unassembled WGS sequence"/>
</dbReference>
<dbReference type="SUPFAM" id="SSF53822">
    <property type="entry name" value="Periplasmic binding protein-like I"/>
    <property type="match status" value="1"/>
</dbReference>
<evidence type="ECO:0000313" key="2">
    <source>
        <dbReference type="EMBL" id="SEG62308.1"/>
    </source>
</evidence>
<feature type="compositionally biased region" description="Basic and acidic residues" evidence="1">
    <location>
        <begin position="58"/>
        <end position="76"/>
    </location>
</feature>
<evidence type="ECO:0008006" key="4">
    <source>
        <dbReference type="Google" id="ProtNLM"/>
    </source>
</evidence>
<dbReference type="EMBL" id="FNUT01000011">
    <property type="protein sequence ID" value="SEG62308.1"/>
    <property type="molecule type" value="Genomic_DNA"/>
</dbReference>
<dbReference type="InterPro" id="IPR028082">
    <property type="entry name" value="Peripla_BP_I"/>
</dbReference>
<sequence>MISVQNHQQPLSGNKVRNNIIRGTFSALCLGAILAVSSCSPKTTGGVLRNPDVYGGKIRPETGKTTPEEGKKETGKNNENVKAADQSTNIALLLPFQLNLVSGNNVVEADVKRSALALDFYQGFQIGVNEATKKAGAYTVKVLDSEDSEMKNLSLAASKDVETASLIVGPIYPKEIRSFSKGNKNKKVLQVNPLAATMPTEFNIGNLVSITPPIRIHMRAIAKEVVDNYREGDVIVVFDAKDNDHRQFIGGFDEEVKKLNPNAKIVHAATIWSLGQALPDLNTALVVCGTTEKTQLRALVAGLDEKVGEGYAVRLFGHPNWSKVNFGSYDNFYRMDPTITSESHLKAWSSDVQNFQRTYKNAYKVDPTDFSYKGYDAGKYFVSLLNKYGENYAEKVTEERYSGLFSDYQFNYNPQWGYVNQAVALKTYRNGSFQ</sequence>
<name>A0A1H6BNN0_9SPHI</name>
<gene>
    <name evidence="2" type="ORF">SAMN05421877_11127</name>
</gene>
<dbReference type="AlphaFoldDB" id="A0A1H6BNN0"/>
<reference evidence="3" key="1">
    <citation type="submission" date="2016-10" db="EMBL/GenBank/DDBJ databases">
        <authorList>
            <person name="Varghese N."/>
            <person name="Submissions S."/>
        </authorList>
    </citation>
    <scope>NUCLEOTIDE SEQUENCE [LARGE SCALE GENOMIC DNA]</scope>
    <source>
        <strain evidence="3">DSM 22361</strain>
    </source>
</reference>
<keyword evidence="3" id="KW-1185">Reference proteome</keyword>
<dbReference type="Gene3D" id="3.40.50.2300">
    <property type="match status" value="3"/>
</dbReference>
<accession>A0A1H6BNN0</accession>
<evidence type="ECO:0000256" key="1">
    <source>
        <dbReference type="SAM" id="MobiDB-lite"/>
    </source>
</evidence>
<organism evidence="2 3">
    <name type="scientific">Sphingobacterium lactis</name>
    <dbReference type="NCBI Taxonomy" id="797291"/>
    <lineage>
        <taxon>Bacteria</taxon>
        <taxon>Pseudomonadati</taxon>
        <taxon>Bacteroidota</taxon>
        <taxon>Sphingobacteriia</taxon>
        <taxon>Sphingobacteriales</taxon>
        <taxon>Sphingobacteriaceae</taxon>
        <taxon>Sphingobacterium</taxon>
    </lineage>
</organism>
<feature type="region of interest" description="Disordered" evidence="1">
    <location>
        <begin position="50"/>
        <end position="81"/>
    </location>
</feature>
<protein>
    <recommendedName>
        <fullName evidence="4">Substrate-binding protein</fullName>
    </recommendedName>
</protein>
<proteinExistence type="predicted"/>
<dbReference type="OrthoDB" id="2149800at2"/>
<evidence type="ECO:0000313" key="3">
    <source>
        <dbReference type="Proteomes" id="UP000236731"/>
    </source>
</evidence>
<dbReference type="RefSeq" id="WP_146060656.1">
    <property type="nucleotide sequence ID" value="NZ_CP049246.1"/>
</dbReference>